<evidence type="ECO:0000256" key="4">
    <source>
        <dbReference type="ARBA" id="ARBA00023139"/>
    </source>
</evidence>
<dbReference type="PROSITE" id="PS51257">
    <property type="entry name" value="PROKAR_LIPOPROTEIN"/>
    <property type="match status" value="1"/>
</dbReference>
<protein>
    <submittedName>
        <fullName evidence="7">Sugar ABC transporter substrate-binding protein</fullName>
    </submittedName>
</protein>
<evidence type="ECO:0000256" key="2">
    <source>
        <dbReference type="ARBA" id="ARBA00022729"/>
    </source>
</evidence>
<dbReference type="CDD" id="cd13585">
    <property type="entry name" value="PBP2_TMBP_like"/>
    <property type="match status" value="1"/>
</dbReference>
<evidence type="ECO:0000313" key="7">
    <source>
        <dbReference type="EMBL" id="GHI85693.1"/>
    </source>
</evidence>
<dbReference type="EMBL" id="BNEE01000006">
    <property type="protein sequence ID" value="GHI85693.1"/>
    <property type="molecule type" value="Genomic_DNA"/>
</dbReference>
<dbReference type="Pfam" id="PF01547">
    <property type="entry name" value="SBP_bac_1"/>
    <property type="match status" value="1"/>
</dbReference>
<dbReference type="PANTHER" id="PTHR43649:SF33">
    <property type="entry name" value="POLYGALACTURONAN_RHAMNOGALACTURONAN-BINDING PROTEIN YTCQ"/>
    <property type="match status" value="1"/>
</dbReference>
<keyword evidence="2 6" id="KW-0732">Signal</keyword>
<evidence type="ECO:0000256" key="3">
    <source>
        <dbReference type="ARBA" id="ARBA00023136"/>
    </source>
</evidence>
<accession>A0A919GVJ1</accession>
<dbReference type="RefSeq" id="WP_031140001.1">
    <property type="nucleotide sequence ID" value="NZ_BNEE01000006.1"/>
</dbReference>
<reference evidence="7" key="1">
    <citation type="submission" date="2020-09" db="EMBL/GenBank/DDBJ databases">
        <title>Whole genome shotgun sequence of Streptomyces xanthophaeus NBRC 12829.</title>
        <authorList>
            <person name="Komaki H."/>
            <person name="Tamura T."/>
        </authorList>
    </citation>
    <scope>NUCLEOTIDE SEQUENCE</scope>
    <source>
        <strain evidence="7">NBRC 12829</strain>
    </source>
</reference>
<keyword evidence="5" id="KW-0449">Lipoprotein</keyword>
<dbReference type="InterPro" id="IPR050490">
    <property type="entry name" value="Bact_solute-bd_prot1"/>
</dbReference>
<dbReference type="AlphaFoldDB" id="A0A919GVJ1"/>
<comment type="caution">
    <text evidence="7">The sequence shown here is derived from an EMBL/GenBank/DDBJ whole genome shotgun (WGS) entry which is preliminary data.</text>
</comment>
<dbReference type="InterPro" id="IPR006059">
    <property type="entry name" value="SBP"/>
</dbReference>
<keyword evidence="1" id="KW-1003">Cell membrane</keyword>
<gene>
    <name evidence="7" type="ORF">Sxan_30570</name>
</gene>
<evidence type="ECO:0000256" key="6">
    <source>
        <dbReference type="SAM" id="SignalP"/>
    </source>
</evidence>
<dbReference type="Gene3D" id="3.40.190.10">
    <property type="entry name" value="Periplasmic binding protein-like II"/>
    <property type="match status" value="1"/>
</dbReference>
<sequence>MKAQSLRAHGAVAAAVSLALLTSACAGSGSDSEAGASGDQGKPVTLTYWTWTSGAEAAAAAFNASHKDIQVKFSQIPGGADGYSKISNAIKAGDAPDVATIEYNMVPEFASQGYLEDLTASSGDLVKKRFPAGVQNLVTFGGKTWSVPFDATPQVYFYRKDLFEKHGVAVPTTWDEYRAAAEKIKAAEPQARIGSFPTDTPLEATLSWQAGAKWFQIKDGAWKPDINDAPSQKVAAFWQGMLKDDLVFNYGAGSPEENKSRADGTTASVLGAAWSAGGMIAAMPDLKGKWGVAPIPHWGTPASGMYGGTSFAVTKGSKHAKAAAEFIKWVTTDPAAMEARIGALKSPSSALPANPEMAAVAAKAFDTSYFGGQDLYKLTGEQVATIVPGWTWGPVWGKVNADFKDEAARSGLPSGLVKAQESARTAIQSRGLKLAD</sequence>
<evidence type="ECO:0000313" key="8">
    <source>
        <dbReference type="Proteomes" id="UP000600026"/>
    </source>
</evidence>
<dbReference type="SUPFAM" id="SSF53850">
    <property type="entry name" value="Periplasmic binding protein-like II"/>
    <property type="match status" value="1"/>
</dbReference>
<dbReference type="Proteomes" id="UP000600026">
    <property type="component" value="Unassembled WGS sequence"/>
</dbReference>
<name>A0A919GVJ1_9ACTN</name>
<proteinExistence type="predicted"/>
<keyword evidence="4" id="KW-0564">Palmitate</keyword>
<dbReference type="PANTHER" id="PTHR43649">
    <property type="entry name" value="ARABINOSE-BINDING PROTEIN-RELATED"/>
    <property type="match status" value="1"/>
</dbReference>
<organism evidence="7 8">
    <name type="scientific">Streptomyces xanthophaeus</name>
    <dbReference type="NCBI Taxonomy" id="67385"/>
    <lineage>
        <taxon>Bacteria</taxon>
        <taxon>Bacillati</taxon>
        <taxon>Actinomycetota</taxon>
        <taxon>Actinomycetes</taxon>
        <taxon>Kitasatosporales</taxon>
        <taxon>Streptomycetaceae</taxon>
        <taxon>Streptomyces</taxon>
    </lineage>
</organism>
<evidence type="ECO:0000256" key="5">
    <source>
        <dbReference type="ARBA" id="ARBA00023288"/>
    </source>
</evidence>
<dbReference type="OrthoDB" id="2515046at2"/>
<feature type="signal peptide" evidence="6">
    <location>
        <begin position="1"/>
        <end position="26"/>
    </location>
</feature>
<evidence type="ECO:0000256" key="1">
    <source>
        <dbReference type="ARBA" id="ARBA00022475"/>
    </source>
</evidence>
<keyword evidence="3" id="KW-0472">Membrane</keyword>
<feature type="chain" id="PRO_5038008838" evidence="6">
    <location>
        <begin position="27"/>
        <end position="436"/>
    </location>
</feature>
<keyword evidence="8" id="KW-1185">Reference proteome</keyword>